<organism evidence="2 3">
    <name type="scientific">Austropuccinia psidii MF-1</name>
    <dbReference type="NCBI Taxonomy" id="1389203"/>
    <lineage>
        <taxon>Eukaryota</taxon>
        <taxon>Fungi</taxon>
        <taxon>Dikarya</taxon>
        <taxon>Basidiomycota</taxon>
        <taxon>Pucciniomycotina</taxon>
        <taxon>Pucciniomycetes</taxon>
        <taxon>Pucciniales</taxon>
        <taxon>Sphaerophragmiaceae</taxon>
        <taxon>Austropuccinia</taxon>
    </lineage>
</organism>
<gene>
    <name evidence="2" type="ORF">O181_103721</name>
</gene>
<proteinExistence type="predicted"/>
<name>A0A9Q3PKS1_9BASI</name>
<sequence>MNSWKILKKCLKEEQIVKCSNGLNPLSSKTKIKKIKECNKRKREAIKEEAPLASTRKPQVYPPPQEGKKNWKKPYPLSYRIPRIQKDGMDNVLNMARNLMEFKDKEKERMIQPSSPNK</sequence>
<feature type="region of interest" description="Disordered" evidence="1">
    <location>
        <begin position="44"/>
        <end position="74"/>
    </location>
</feature>
<dbReference type="AlphaFoldDB" id="A0A9Q3PKS1"/>
<comment type="caution">
    <text evidence="2">The sequence shown here is derived from an EMBL/GenBank/DDBJ whole genome shotgun (WGS) entry which is preliminary data.</text>
</comment>
<evidence type="ECO:0000256" key="1">
    <source>
        <dbReference type="SAM" id="MobiDB-lite"/>
    </source>
</evidence>
<evidence type="ECO:0000313" key="3">
    <source>
        <dbReference type="Proteomes" id="UP000765509"/>
    </source>
</evidence>
<reference evidence="2" key="1">
    <citation type="submission" date="2021-03" db="EMBL/GenBank/DDBJ databases">
        <title>Draft genome sequence of rust myrtle Austropuccinia psidii MF-1, a brazilian biotype.</title>
        <authorList>
            <person name="Quecine M.C."/>
            <person name="Pachon D.M.R."/>
            <person name="Bonatelli M.L."/>
            <person name="Correr F.H."/>
            <person name="Franceschini L.M."/>
            <person name="Leite T.F."/>
            <person name="Margarido G.R.A."/>
            <person name="Almeida C.A."/>
            <person name="Ferrarezi J.A."/>
            <person name="Labate C.A."/>
        </authorList>
    </citation>
    <scope>NUCLEOTIDE SEQUENCE</scope>
    <source>
        <strain evidence="2">MF-1</strain>
    </source>
</reference>
<dbReference type="Proteomes" id="UP000765509">
    <property type="component" value="Unassembled WGS sequence"/>
</dbReference>
<evidence type="ECO:0000313" key="2">
    <source>
        <dbReference type="EMBL" id="MBW0564006.1"/>
    </source>
</evidence>
<protein>
    <submittedName>
        <fullName evidence="2">Uncharacterized protein</fullName>
    </submittedName>
</protein>
<accession>A0A9Q3PKS1</accession>
<dbReference type="EMBL" id="AVOT02075164">
    <property type="protein sequence ID" value="MBW0564006.1"/>
    <property type="molecule type" value="Genomic_DNA"/>
</dbReference>
<keyword evidence="3" id="KW-1185">Reference proteome</keyword>